<accession>A0A2W4WUL4</accession>
<dbReference type="Proteomes" id="UP000249794">
    <property type="component" value="Unassembled WGS sequence"/>
</dbReference>
<dbReference type="SUPFAM" id="SSF53098">
    <property type="entry name" value="Ribonuclease H-like"/>
    <property type="match status" value="1"/>
</dbReference>
<reference evidence="2 3" key="2">
    <citation type="submission" date="2018-06" db="EMBL/GenBank/DDBJ databases">
        <title>Metagenomic assembly of (sub)arctic Cyanobacteria and their associated microbiome from non-axenic cultures.</title>
        <authorList>
            <person name="Baurain D."/>
        </authorList>
    </citation>
    <scope>NUCLEOTIDE SEQUENCE [LARGE SCALE GENOMIC DNA]</scope>
    <source>
        <strain evidence="2">ULC027bin1</strain>
    </source>
</reference>
<evidence type="ECO:0000313" key="2">
    <source>
        <dbReference type="EMBL" id="PZO45589.1"/>
    </source>
</evidence>
<dbReference type="InterPro" id="IPR002559">
    <property type="entry name" value="Transposase_11"/>
</dbReference>
<dbReference type="GO" id="GO:0006313">
    <property type="term" value="P:DNA transposition"/>
    <property type="evidence" value="ECO:0007669"/>
    <property type="project" value="InterPro"/>
</dbReference>
<dbReference type="GO" id="GO:0004803">
    <property type="term" value="F:transposase activity"/>
    <property type="evidence" value="ECO:0007669"/>
    <property type="project" value="InterPro"/>
</dbReference>
<proteinExistence type="predicted"/>
<sequence length="177" mass="20612">KETGKALSPHAFLLPNKPIVVTTLLDAQQFMAENLTQLYGWRWQAAEINFRHLKTTLQMEMLTAKTPEIVRKELWTHLLAYNLLRSVMEKAAPLLDYQRSKLSLQGTRQLFNQMLALLATTTQDVRQRLYAHLLNDIVEDTLPQRPNRHEPRVVKRRPKPFPRMRQPRAVLKAKIAA</sequence>
<organism evidence="2 3">
    <name type="scientific">Phormidesmis priestleyi</name>
    <dbReference type="NCBI Taxonomy" id="268141"/>
    <lineage>
        <taxon>Bacteria</taxon>
        <taxon>Bacillati</taxon>
        <taxon>Cyanobacteriota</taxon>
        <taxon>Cyanophyceae</taxon>
        <taxon>Leptolyngbyales</taxon>
        <taxon>Leptolyngbyaceae</taxon>
        <taxon>Phormidesmis</taxon>
    </lineage>
</organism>
<evidence type="ECO:0000313" key="3">
    <source>
        <dbReference type="Proteomes" id="UP000249794"/>
    </source>
</evidence>
<feature type="domain" description="Transposase IS4-like" evidence="1">
    <location>
        <begin position="22"/>
        <end position="83"/>
    </location>
</feature>
<dbReference type="PANTHER" id="PTHR37529">
    <property type="entry name" value="TRANSPOSASE INSG FOR INSERTION SEQUENCE ELEMENT IS4-RELATED"/>
    <property type="match status" value="1"/>
</dbReference>
<reference evidence="3" key="1">
    <citation type="submission" date="2018-04" db="EMBL/GenBank/DDBJ databases">
        <authorList>
            <person name="Cornet L."/>
        </authorList>
    </citation>
    <scope>NUCLEOTIDE SEQUENCE [LARGE SCALE GENOMIC DNA]</scope>
</reference>
<dbReference type="PANTHER" id="PTHR37529:SF1">
    <property type="entry name" value="TRANSPOSASE INSG FOR INSERTION SEQUENCE ELEMENT IS4-RELATED"/>
    <property type="match status" value="1"/>
</dbReference>
<dbReference type="GO" id="GO:0003677">
    <property type="term" value="F:DNA binding"/>
    <property type="evidence" value="ECO:0007669"/>
    <property type="project" value="InterPro"/>
</dbReference>
<protein>
    <submittedName>
        <fullName evidence="2">IS4 family transposase</fullName>
    </submittedName>
</protein>
<dbReference type="InterPro" id="IPR012337">
    <property type="entry name" value="RNaseH-like_sf"/>
</dbReference>
<gene>
    <name evidence="2" type="ORF">DCF15_21445</name>
</gene>
<dbReference type="EMBL" id="QBMP01000352">
    <property type="protein sequence ID" value="PZO45589.1"/>
    <property type="molecule type" value="Genomic_DNA"/>
</dbReference>
<feature type="non-terminal residue" evidence="2">
    <location>
        <position position="1"/>
    </location>
</feature>
<evidence type="ECO:0000259" key="1">
    <source>
        <dbReference type="Pfam" id="PF01609"/>
    </source>
</evidence>
<dbReference type="AlphaFoldDB" id="A0A2W4WUL4"/>
<dbReference type="Pfam" id="PF01609">
    <property type="entry name" value="DDE_Tnp_1"/>
    <property type="match status" value="1"/>
</dbReference>
<comment type="caution">
    <text evidence="2">The sequence shown here is derived from an EMBL/GenBank/DDBJ whole genome shotgun (WGS) entry which is preliminary data.</text>
</comment>
<name>A0A2W4WUL4_9CYAN</name>